<feature type="region of interest" description="Disordered" evidence="1">
    <location>
        <begin position="606"/>
        <end position="692"/>
    </location>
</feature>
<gene>
    <name evidence="2" type="ORF">ADEAN_000486300</name>
</gene>
<dbReference type="Gene3D" id="3.40.50.300">
    <property type="entry name" value="P-loop containing nucleotide triphosphate hydrolases"/>
    <property type="match status" value="1"/>
</dbReference>
<proteinExistence type="predicted"/>
<evidence type="ECO:0000256" key="1">
    <source>
        <dbReference type="SAM" id="MobiDB-lite"/>
    </source>
</evidence>
<dbReference type="Pfam" id="PF13287">
    <property type="entry name" value="Fn3_assoc"/>
    <property type="match status" value="1"/>
</dbReference>
<dbReference type="EMBL" id="LR877152">
    <property type="protein sequence ID" value="CAD2217385.1"/>
    <property type="molecule type" value="Genomic_DNA"/>
</dbReference>
<dbReference type="InterPro" id="IPR026876">
    <property type="entry name" value="Fn3_assoc_repeat"/>
</dbReference>
<keyword evidence="3" id="KW-1185">Reference proteome</keyword>
<dbReference type="VEuPathDB" id="TriTrypDB:ADEAN_000486300"/>
<evidence type="ECO:0000313" key="3">
    <source>
        <dbReference type="Proteomes" id="UP000515908"/>
    </source>
</evidence>
<protein>
    <submittedName>
        <fullName evidence="2">Chitobiase/beta-hexosaminidase C-terminal domain/Fn3 associated, putative</fullName>
    </submittedName>
</protein>
<accession>A0A7G2CD75</accession>
<feature type="region of interest" description="Disordered" evidence="1">
    <location>
        <begin position="564"/>
        <end position="590"/>
    </location>
</feature>
<dbReference type="AlphaFoldDB" id="A0A7G2CD75"/>
<reference evidence="2 3" key="1">
    <citation type="submission" date="2020-08" db="EMBL/GenBank/DDBJ databases">
        <authorList>
            <person name="Newling K."/>
            <person name="Davey J."/>
            <person name="Forrester S."/>
        </authorList>
    </citation>
    <scope>NUCLEOTIDE SEQUENCE [LARGE SCALE GENOMIC DNA]</scope>
    <source>
        <strain evidence="3">Crithidia deanei Carvalho (ATCC PRA-265)</strain>
    </source>
</reference>
<sequence length="786" mass="87655">MSNFLDSPFYQSIEQLTENLRRDGGIRKCKALPYAEDVTALYLKRQRRAYMCGRENPPRVGGQLNLSRARVLLMGDMQSLLPVLAAKLSGEREEVDVPCPLSRDSLDGDNSVEVLVPYEASHNQRLRTELCQWSDVILLCYDVNRPQTFCSLQQRWVQELAEARQALAHDTEESGCQGRWLGEVPVMLVGLCAESDGRRASDGSPFVSSELAMQFAVDAGASRTVELHVYNDSQIGILQRLCVSLKEEAFDVFSLPMQTQFDTARTVFLQQLLSAPPPLKAEAVYRTDTVDHVERNRISVSIELPTLASPHQYYYYFKEFNEPASLGDFTPIAPQQSYLTAPVGSSPVSCLITGVVQCFYHCILKEIPLPRRYAAPAGYFDPIKQRLVLHQLPEAPFRVRVTRDNQPPEWHDVQGHDGFHEVKVCPVAGELPHAITIQLEPLRGDTLASPVHTFPLPKRLPPPKLRLSPDGVLSIEEDGTKGMAAVYYTLDGTTPTLQSACYRKPITIGTAVPQIRAVAYPLTCLPSEESVAHVPTRGVLTIEPRKGRAVPVEVMPSPRPRAIESTSREVPLQTAPEELHDTVDTPLGNEDYATTRSARLRQAYNVGDYTPPHQPFLLSQQKSARSPGKKETGGARTPRRTVGMVQTPVRSPAVYHTDLSPPSIDVSPRHDDERRGSRSRESGYRHLHQGETNKLEERSLDFDFETPIRLSHLTVTSSSPYPLEYTVYGSGGDSTGAVVVEGVLRPHRTVTDRIAVEDDSTFQHLTCYFRGRQFTIKDLKVHGQHA</sequence>
<feature type="compositionally biased region" description="Basic and acidic residues" evidence="1">
    <location>
        <begin position="667"/>
        <end position="692"/>
    </location>
</feature>
<evidence type="ECO:0000313" key="2">
    <source>
        <dbReference type="EMBL" id="CAD2217385.1"/>
    </source>
</evidence>
<name>A0A7G2CD75_9TRYP</name>
<dbReference type="Proteomes" id="UP000515908">
    <property type="component" value="Chromosome 08"/>
</dbReference>
<organism evidence="2 3">
    <name type="scientific">Angomonas deanei</name>
    <dbReference type="NCBI Taxonomy" id="59799"/>
    <lineage>
        <taxon>Eukaryota</taxon>
        <taxon>Discoba</taxon>
        <taxon>Euglenozoa</taxon>
        <taxon>Kinetoplastea</taxon>
        <taxon>Metakinetoplastina</taxon>
        <taxon>Trypanosomatida</taxon>
        <taxon>Trypanosomatidae</taxon>
        <taxon>Strigomonadinae</taxon>
        <taxon>Angomonas</taxon>
    </lineage>
</organism>
<dbReference type="InterPro" id="IPR027417">
    <property type="entry name" value="P-loop_NTPase"/>
</dbReference>